<feature type="domain" description="FAD/NAD(P)-binding" evidence="3">
    <location>
        <begin position="3"/>
        <end position="108"/>
    </location>
</feature>
<evidence type="ECO:0000313" key="4">
    <source>
        <dbReference type="EMBL" id="PSR24508.1"/>
    </source>
</evidence>
<keyword evidence="1" id="KW-0285">Flavoprotein</keyword>
<dbReference type="PRINTS" id="PR00368">
    <property type="entry name" value="FADPNR"/>
</dbReference>
<proteinExistence type="predicted"/>
<dbReference type="PRINTS" id="PR00469">
    <property type="entry name" value="PNDRDTASEII"/>
</dbReference>
<evidence type="ECO:0000259" key="3">
    <source>
        <dbReference type="Pfam" id="PF07992"/>
    </source>
</evidence>
<gene>
    <name evidence="4" type="ORF">C7B47_14675</name>
</gene>
<reference evidence="4 5" key="1">
    <citation type="journal article" date="2014" name="BMC Genomics">
        <title>Comparison of environmental and isolate Sulfobacillus genomes reveals diverse carbon, sulfur, nitrogen, and hydrogen metabolisms.</title>
        <authorList>
            <person name="Justice N.B."/>
            <person name="Norman A."/>
            <person name="Brown C.T."/>
            <person name="Singh A."/>
            <person name="Thomas B.C."/>
            <person name="Banfield J.F."/>
        </authorList>
    </citation>
    <scope>NUCLEOTIDE SEQUENCE [LARGE SCALE GENOMIC DNA]</scope>
    <source>
        <strain evidence="4">AMDSBA5</strain>
    </source>
</reference>
<dbReference type="SUPFAM" id="SSF51905">
    <property type="entry name" value="FAD/NAD(P)-binding domain"/>
    <property type="match status" value="1"/>
</dbReference>
<keyword evidence="2" id="KW-0560">Oxidoreductase</keyword>
<comment type="caution">
    <text evidence="4">The sequence shown here is derived from an EMBL/GenBank/DDBJ whole genome shotgun (WGS) entry which is preliminary data.</text>
</comment>
<dbReference type="GO" id="GO:0016491">
    <property type="term" value="F:oxidoreductase activity"/>
    <property type="evidence" value="ECO:0007669"/>
    <property type="project" value="UniProtKB-KW"/>
</dbReference>
<name>A0A2T2WQJ3_SULTH</name>
<dbReference type="InterPro" id="IPR036188">
    <property type="entry name" value="FAD/NAD-bd_sf"/>
</dbReference>
<dbReference type="InterPro" id="IPR050097">
    <property type="entry name" value="Ferredoxin-NADP_redctase_2"/>
</dbReference>
<dbReference type="Proteomes" id="UP000242705">
    <property type="component" value="Unassembled WGS sequence"/>
</dbReference>
<dbReference type="AlphaFoldDB" id="A0A2T2WQJ3"/>
<accession>A0A2T2WQJ3</accession>
<protein>
    <submittedName>
        <fullName evidence="4">Pyridine nucleotide-disulfide oxidoreductase</fullName>
    </submittedName>
</protein>
<dbReference type="Gene3D" id="3.50.50.60">
    <property type="entry name" value="FAD/NAD(P)-binding domain"/>
    <property type="match status" value="1"/>
</dbReference>
<dbReference type="PROSITE" id="PS51257">
    <property type="entry name" value="PROKAR_LIPOPROTEIN"/>
    <property type="match status" value="1"/>
</dbReference>
<dbReference type="InterPro" id="IPR023753">
    <property type="entry name" value="FAD/NAD-binding_dom"/>
</dbReference>
<dbReference type="Pfam" id="PF07992">
    <property type="entry name" value="Pyr_redox_2"/>
    <property type="match status" value="1"/>
</dbReference>
<evidence type="ECO:0000256" key="2">
    <source>
        <dbReference type="ARBA" id="ARBA00023002"/>
    </source>
</evidence>
<organism evidence="4 5">
    <name type="scientific">Sulfobacillus thermosulfidooxidans</name>
    <dbReference type="NCBI Taxonomy" id="28034"/>
    <lineage>
        <taxon>Bacteria</taxon>
        <taxon>Bacillati</taxon>
        <taxon>Bacillota</taxon>
        <taxon>Clostridia</taxon>
        <taxon>Eubacteriales</taxon>
        <taxon>Clostridiales Family XVII. Incertae Sedis</taxon>
        <taxon>Sulfobacillus</taxon>
    </lineage>
</organism>
<evidence type="ECO:0000256" key="1">
    <source>
        <dbReference type="ARBA" id="ARBA00022630"/>
    </source>
</evidence>
<dbReference type="EMBL" id="PXYX01000051">
    <property type="protein sequence ID" value="PSR24508.1"/>
    <property type="molecule type" value="Genomic_DNA"/>
</dbReference>
<evidence type="ECO:0000313" key="5">
    <source>
        <dbReference type="Proteomes" id="UP000242705"/>
    </source>
</evidence>
<dbReference type="PANTHER" id="PTHR48105">
    <property type="entry name" value="THIOREDOXIN REDUCTASE 1-RELATED-RELATED"/>
    <property type="match status" value="1"/>
</dbReference>
<sequence length="201" mass="21139">MREIVIVGAGPAGLSCALFLAKAGRDICVVDSGQTIIRRANLKNYLGFPGGIPGNELVARGKEQIEELGGAILTGRPITIEIIKRGFKVTVADQQVVTATKVVLATGMSIQIAEQLGIPVIRGTYANRIIETDVHGHTVLPNVWATGVVAGTPVQAIIAAGDGARVAVNILSEIRGSIYMDHDVLPSERRSPSSKSTNLLP</sequence>